<keyword evidence="4" id="KW-0282">Flagellum</keyword>
<evidence type="ECO:0000256" key="7">
    <source>
        <dbReference type="ARBA" id="ARBA00023273"/>
    </source>
</evidence>
<keyword evidence="7" id="KW-0966">Cell projection</keyword>
<evidence type="ECO:0000256" key="1">
    <source>
        <dbReference type="ARBA" id="ARBA00004611"/>
    </source>
</evidence>
<organism evidence="11 12">
    <name type="scientific">Perkinsus olseni</name>
    <name type="common">Perkinsus atlanticus</name>
    <dbReference type="NCBI Taxonomy" id="32597"/>
    <lineage>
        <taxon>Eukaryota</taxon>
        <taxon>Sar</taxon>
        <taxon>Alveolata</taxon>
        <taxon>Perkinsozoa</taxon>
        <taxon>Perkinsea</taxon>
        <taxon>Perkinsida</taxon>
        <taxon>Perkinsidae</taxon>
        <taxon>Perkinsus</taxon>
    </lineage>
</organism>
<dbReference type="InterPro" id="IPR055316">
    <property type="entry name" value="RSP9"/>
</dbReference>
<name>A0A7J6LJS0_PEROL</name>
<comment type="caution">
    <text evidence="11">The sequence shown here is derived from an EMBL/GenBank/DDBJ whole genome shotgun (WGS) entry which is preliminary data.</text>
</comment>
<evidence type="ECO:0000256" key="3">
    <source>
        <dbReference type="ARBA" id="ARBA00022794"/>
    </source>
</evidence>
<evidence type="ECO:0000256" key="6">
    <source>
        <dbReference type="ARBA" id="ARBA00023212"/>
    </source>
</evidence>
<dbReference type="InterPro" id="IPR006802">
    <property type="entry name" value="Radial_spoke"/>
</dbReference>
<sequence>MDAHTFDVALKFCGGQGSTLSPQEILTIRAGLDQLKCDAKFDKVYFWGRIAGIKGNYYIAYGLRSCSDAFPKKEFYFSTSTASDFVELPELVESEEDIVKSLVDQTQPFIGVPSKLVATEKLPNVAEDEEKENAPTPLKVTDLQRLALAVPHIDAETSVVPAGAHCVSDSFKVKESVAFRGLSFADAGSIASFRHFRPSSDASALRALVSDDAAFMTSSNFLDTLDEDFPKGSAWVLRPNVQPLQGATLLRSLIWPGYTAFHVPATTLYGGVYLANLLKRSRHQGVPLEVSISIWEYLRPSIRGFTLDRSGHDVETEDGNIYPVYTRLDGGLPSCQLLWVAFPSDQYVLESLSLDGHRSQLAEISLPYVHNSICASMRNHRPCITFVFNSLVTQVTGWSVSEDSPRDSLPLAVVKSSGTPVDLLVELTTATPFSDALYGIAPGLGFSDNLLVRMFRMSGMWMCESLCTVPELIQCFAILESEIFILVGVEEPTGGDDEQTVLQRREGQGWETLLIIPRQCTSMDIDYKRKWIYILGGSPEKPNWRLWIYSPDSRAVLYQFDMPMVGAARGGTGIAANAANITPERIFLRPDGGLWITRILQPDPHLLDFDHRIEVWHPIVD</sequence>
<keyword evidence="6" id="KW-0206">Cytoskeleton</keyword>
<dbReference type="AlphaFoldDB" id="A0A7J6LJS0"/>
<dbReference type="PANTHER" id="PTHR22069">
    <property type="entry name" value="MITOCHONDRIAL RIBOSOMAL PROTEIN S18"/>
    <property type="match status" value="1"/>
</dbReference>
<evidence type="ECO:0000313" key="12">
    <source>
        <dbReference type="Proteomes" id="UP000570595"/>
    </source>
</evidence>
<dbReference type="EMBL" id="JABAHT010000276">
    <property type="protein sequence ID" value="KAF4659250.1"/>
    <property type="molecule type" value="Genomic_DNA"/>
</dbReference>
<dbReference type="OrthoDB" id="441435at2759"/>
<evidence type="ECO:0000256" key="4">
    <source>
        <dbReference type="ARBA" id="ARBA00022846"/>
    </source>
</evidence>
<keyword evidence="5" id="KW-0969">Cilium</keyword>
<comment type="subcellular location">
    <subcellularLocation>
        <location evidence="8">Cell projection</location>
        <location evidence="8">Kinocilium</location>
    </subcellularLocation>
    <subcellularLocation>
        <location evidence="1">Cytoplasm</location>
        <location evidence="1">Cytoskeleton</location>
        <location evidence="1">Flagellum axoneme</location>
    </subcellularLocation>
</comment>
<keyword evidence="2" id="KW-0963">Cytoplasm</keyword>
<dbReference type="GO" id="GO:0001534">
    <property type="term" value="C:radial spoke"/>
    <property type="evidence" value="ECO:0007669"/>
    <property type="project" value="InterPro"/>
</dbReference>
<dbReference type="Proteomes" id="UP000570595">
    <property type="component" value="Unassembled WGS sequence"/>
</dbReference>
<evidence type="ECO:0000313" key="11">
    <source>
        <dbReference type="EMBL" id="KAF4659250.1"/>
    </source>
</evidence>
<comment type="similarity">
    <text evidence="9">Belongs to the flagellar radial spoke RSP9 family.</text>
</comment>
<evidence type="ECO:0000256" key="2">
    <source>
        <dbReference type="ARBA" id="ARBA00022490"/>
    </source>
</evidence>
<dbReference type="GO" id="GO:0035082">
    <property type="term" value="P:axoneme assembly"/>
    <property type="evidence" value="ECO:0007669"/>
    <property type="project" value="InterPro"/>
</dbReference>
<evidence type="ECO:0000256" key="9">
    <source>
        <dbReference type="ARBA" id="ARBA00038319"/>
    </source>
</evidence>
<accession>A0A7J6LJS0</accession>
<evidence type="ECO:0000256" key="5">
    <source>
        <dbReference type="ARBA" id="ARBA00023069"/>
    </source>
</evidence>
<reference evidence="11 12" key="1">
    <citation type="submission" date="2020-04" db="EMBL/GenBank/DDBJ databases">
        <title>Perkinsus olseni comparative genomics.</title>
        <authorList>
            <person name="Bogema D.R."/>
        </authorList>
    </citation>
    <scope>NUCLEOTIDE SEQUENCE [LARGE SCALE GENOMIC DNA]</scope>
    <source>
        <strain evidence="11">ATCC PRA-179</strain>
    </source>
</reference>
<evidence type="ECO:0000256" key="8">
    <source>
        <dbReference type="ARBA" id="ARBA00037822"/>
    </source>
</evidence>
<dbReference type="GO" id="GO:0044458">
    <property type="term" value="P:motile cilium assembly"/>
    <property type="evidence" value="ECO:0007669"/>
    <property type="project" value="TreeGrafter"/>
</dbReference>
<proteinExistence type="inferred from homology"/>
<dbReference type="GO" id="GO:0060294">
    <property type="term" value="P:cilium movement involved in cell motility"/>
    <property type="evidence" value="ECO:0007669"/>
    <property type="project" value="InterPro"/>
</dbReference>
<gene>
    <name evidence="11" type="primary">RSPH9</name>
    <name evidence="11" type="ORF">FOZ61_004887</name>
</gene>
<keyword evidence="3" id="KW-0970">Cilium biogenesis/degradation</keyword>
<protein>
    <recommendedName>
        <fullName evidence="10">Radial spoke head protein 9 homolog</fullName>
    </recommendedName>
</protein>
<dbReference type="PANTHER" id="PTHR22069:SF0">
    <property type="entry name" value="RADIAL SPOKE HEAD PROTEIN 9 HOMOLOG"/>
    <property type="match status" value="1"/>
</dbReference>
<dbReference type="Pfam" id="PF04712">
    <property type="entry name" value="Radial_spoke"/>
    <property type="match status" value="1"/>
</dbReference>
<evidence type="ECO:0000256" key="10">
    <source>
        <dbReference type="ARBA" id="ARBA00041080"/>
    </source>
</evidence>